<dbReference type="EMBL" id="PZKG01000090">
    <property type="protein sequence ID" value="PTE20666.1"/>
    <property type="molecule type" value="Genomic_DNA"/>
</dbReference>
<dbReference type="Proteomes" id="UP000241010">
    <property type="component" value="Unassembled WGS sequence"/>
</dbReference>
<organism evidence="2 3">
    <name type="scientific">Cereibacter changlensis JA139</name>
    <dbReference type="NCBI Taxonomy" id="1188249"/>
    <lineage>
        <taxon>Bacteria</taxon>
        <taxon>Pseudomonadati</taxon>
        <taxon>Pseudomonadota</taxon>
        <taxon>Alphaproteobacteria</taxon>
        <taxon>Rhodobacterales</taxon>
        <taxon>Paracoccaceae</taxon>
        <taxon>Cereibacter</taxon>
    </lineage>
</organism>
<evidence type="ECO:0000256" key="1">
    <source>
        <dbReference type="SAM" id="SignalP"/>
    </source>
</evidence>
<feature type="chain" id="PRO_5015413955" evidence="1">
    <location>
        <begin position="26"/>
        <end position="336"/>
    </location>
</feature>
<dbReference type="PANTHER" id="PTHR42941:SF1">
    <property type="entry name" value="SLL1037 PROTEIN"/>
    <property type="match status" value="1"/>
</dbReference>
<dbReference type="OrthoDB" id="9776669at2"/>
<proteinExistence type="predicted"/>
<comment type="caution">
    <text evidence="2">The sequence shown here is derived from an EMBL/GenBank/DDBJ whole genome shotgun (WGS) entry which is preliminary data.</text>
</comment>
<dbReference type="InterPro" id="IPR011852">
    <property type="entry name" value="TRAP_TAXI"/>
</dbReference>
<evidence type="ECO:0000313" key="2">
    <source>
        <dbReference type="EMBL" id="PTE20666.1"/>
    </source>
</evidence>
<name>A0A2T4JS09_9RHOB</name>
<dbReference type="SUPFAM" id="SSF53850">
    <property type="entry name" value="Periplasmic binding protein-like II"/>
    <property type="match status" value="1"/>
</dbReference>
<keyword evidence="1" id="KW-0732">Signal</keyword>
<accession>A0A2T4JS09</accession>
<dbReference type="NCBIfam" id="TIGR02122">
    <property type="entry name" value="TRAP_TAXI"/>
    <property type="match status" value="1"/>
</dbReference>
<dbReference type="RefSeq" id="WP_107664940.1">
    <property type="nucleotide sequence ID" value="NZ_PZKG01000090.1"/>
</dbReference>
<gene>
    <name evidence="2" type="ORF">C5F48_16315</name>
</gene>
<dbReference type="Pfam" id="PF16868">
    <property type="entry name" value="NMT1_3"/>
    <property type="match status" value="1"/>
</dbReference>
<dbReference type="PANTHER" id="PTHR42941">
    <property type="entry name" value="SLL1037 PROTEIN"/>
    <property type="match status" value="1"/>
</dbReference>
<evidence type="ECO:0000313" key="3">
    <source>
        <dbReference type="Proteomes" id="UP000241010"/>
    </source>
</evidence>
<protein>
    <submittedName>
        <fullName evidence="2">Immunogenic protein</fullName>
    </submittedName>
</protein>
<reference evidence="2 3" key="1">
    <citation type="submission" date="2018-03" db="EMBL/GenBank/DDBJ databases">
        <title>Cereibacter changlensis.</title>
        <authorList>
            <person name="Meyer T.E."/>
            <person name="Miller S."/>
            <person name="Lodha T."/>
            <person name="Gandham S."/>
            <person name="Chintalapati S."/>
            <person name="Chintalapati V.R."/>
        </authorList>
    </citation>
    <scope>NUCLEOTIDE SEQUENCE [LARGE SCALE GENOMIC DNA]</scope>
    <source>
        <strain evidence="2 3">JA139</strain>
    </source>
</reference>
<dbReference type="AlphaFoldDB" id="A0A2T4JS09"/>
<dbReference type="CDD" id="cd13520">
    <property type="entry name" value="PBP2_TAXI_TRAP"/>
    <property type="match status" value="1"/>
</dbReference>
<feature type="signal peptide" evidence="1">
    <location>
        <begin position="1"/>
        <end position="25"/>
    </location>
</feature>
<keyword evidence="3" id="KW-1185">Reference proteome</keyword>
<sequence length="336" mass="34761">MKMISVKSLMGAALAVGMLAQGSVAQEMQFFRIGTGGTAGTYYPIGGLIANAISNPPGSRACEDGGSCGVPGLVATAVASNGSVGNVNAINGGAMEAGFSQSDVAYWAQSGTGLWEGQPAVENLRLIANLYPESIHLVARKDAGIASVADLKGKRVSLDEPGSGTLVDAKIILEAFGLTEADITPEYLKPDQASDRMRDNAMDAFFFVGGFPAGAIAELASQHDVVLVPISGPEVDKLRETYSFFATDNVPAGTYTGQESDVATISVGAQLVTSADQPEDLIYGITKAIYNENTQKLFAAGHAKGKAITLDSATQGAGIPFHAGAEKFYKEAGKLE</sequence>
<dbReference type="Gene3D" id="3.40.190.10">
    <property type="entry name" value="Periplasmic binding protein-like II"/>
    <property type="match status" value="2"/>
</dbReference>